<dbReference type="Proteomes" id="UP000010310">
    <property type="component" value="Unassembled WGS sequence"/>
</dbReference>
<dbReference type="PANTHER" id="PTHR46732:SF8">
    <property type="entry name" value="ATP-DEPENDENT PROTEASE LA (LON) DOMAIN PROTEIN"/>
    <property type="match status" value="1"/>
</dbReference>
<dbReference type="AlphaFoldDB" id="K6G674"/>
<dbReference type="GO" id="GO:0008233">
    <property type="term" value="F:peptidase activity"/>
    <property type="evidence" value="ECO:0007669"/>
    <property type="project" value="UniProtKB-KW"/>
</dbReference>
<dbReference type="PANTHER" id="PTHR46732">
    <property type="entry name" value="ATP-DEPENDENT PROTEASE LA (LON) DOMAIN PROTEIN"/>
    <property type="match status" value="1"/>
</dbReference>
<evidence type="ECO:0000313" key="2">
    <source>
        <dbReference type="EMBL" id="EKO36664.1"/>
    </source>
</evidence>
<keyword evidence="3" id="KW-1185">Reference proteome</keyword>
<dbReference type="SUPFAM" id="SSF88697">
    <property type="entry name" value="PUA domain-like"/>
    <property type="match status" value="1"/>
</dbReference>
<dbReference type="EMBL" id="AMWX01000002">
    <property type="protein sequence ID" value="EKO36664.1"/>
    <property type="molecule type" value="Genomic_DNA"/>
</dbReference>
<gene>
    <name evidence="2" type="ORF">B273_1078</name>
</gene>
<dbReference type="SMART" id="SM00464">
    <property type="entry name" value="LON"/>
    <property type="match status" value="1"/>
</dbReference>
<dbReference type="InterPro" id="IPR003111">
    <property type="entry name" value="Lon_prtase_N"/>
</dbReference>
<dbReference type="InterPro" id="IPR046336">
    <property type="entry name" value="Lon_prtase_N_sf"/>
</dbReference>
<dbReference type="PATRIC" id="fig|1208365.4.peg.655"/>
<dbReference type="Gene3D" id="2.30.130.40">
    <property type="entry name" value="LON domain-like"/>
    <property type="match status" value="1"/>
</dbReference>
<dbReference type="InterPro" id="IPR015947">
    <property type="entry name" value="PUA-like_sf"/>
</dbReference>
<keyword evidence="2" id="KW-0645">Protease</keyword>
<evidence type="ECO:0000313" key="3">
    <source>
        <dbReference type="Proteomes" id="UP000010310"/>
    </source>
</evidence>
<organism evidence="2 3">
    <name type="scientific">SAR86 cluster bacterium SAR86E</name>
    <dbReference type="NCBI Taxonomy" id="1208365"/>
    <lineage>
        <taxon>Bacteria</taxon>
        <taxon>Pseudomonadati</taxon>
        <taxon>Pseudomonadota</taxon>
        <taxon>Gammaproteobacteria</taxon>
        <taxon>SAR86 cluster</taxon>
    </lineage>
</organism>
<reference evidence="2 3" key="1">
    <citation type="submission" date="2012-09" db="EMBL/GenBank/DDBJ databases">
        <authorList>
            <person name="Dupont C.L."/>
            <person name="Rusch D.B."/>
            <person name="Lombardo M.-J."/>
            <person name="Novotny M."/>
            <person name="Yee-Greenbaum J."/>
            <person name="Laskin R."/>
        </authorList>
    </citation>
    <scope>NUCLEOTIDE SEQUENCE [LARGE SCALE GENOMIC DNA]</scope>
    <source>
        <strain evidence="2">SAR86E</strain>
    </source>
</reference>
<name>K6G674_9GAMM</name>
<sequence length="199" mass="21578">MTSLKANKLPVFPLGLVVLPGTIQTLQIFEPRYLAMVKNCMSTNTGFVITLSKSNQSGKSFMSQGTFVEIIDFNQLPNGLLGITVKGSQKVSIKSVEQLESGLHCASVNPIADPIVDDQAVLAQFPELINVLSQLKEHPQVKSLPLEIDLLSAESVSYQLAGLIPISPTQKQALLEAFDATQRMNILAKLVDKISENST</sequence>
<feature type="domain" description="Lon N-terminal" evidence="1">
    <location>
        <begin position="9"/>
        <end position="195"/>
    </location>
</feature>
<proteinExistence type="predicted"/>
<dbReference type="PROSITE" id="PS51787">
    <property type="entry name" value="LON_N"/>
    <property type="match status" value="1"/>
</dbReference>
<evidence type="ECO:0000259" key="1">
    <source>
        <dbReference type="PROSITE" id="PS51787"/>
    </source>
</evidence>
<dbReference type="GO" id="GO:0006508">
    <property type="term" value="P:proteolysis"/>
    <property type="evidence" value="ECO:0007669"/>
    <property type="project" value="UniProtKB-KW"/>
</dbReference>
<keyword evidence="2" id="KW-0378">Hydrolase</keyword>
<comment type="caution">
    <text evidence="2">The sequence shown here is derived from an EMBL/GenBank/DDBJ whole genome shotgun (WGS) entry which is preliminary data.</text>
</comment>
<dbReference type="STRING" id="1208365.B273_1078"/>
<accession>K6G674</accession>
<protein>
    <submittedName>
        <fullName evidence="2">ATP-dependent protease La (LON) domain protein</fullName>
    </submittedName>
</protein>
<dbReference type="Pfam" id="PF02190">
    <property type="entry name" value="LON_substr_bdg"/>
    <property type="match status" value="1"/>
</dbReference>